<proteinExistence type="predicted"/>
<protein>
    <submittedName>
        <fullName evidence="1">TetR family transcriptional regulator</fullName>
    </submittedName>
</protein>
<evidence type="ECO:0000313" key="2">
    <source>
        <dbReference type="Proteomes" id="UP001058074"/>
    </source>
</evidence>
<evidence type="ECO:0000313" key="1">
    <source>
        <dbReference type="EMBL" id="GKX65300.1"/>
    </source>
</evidence>
<reference evidence="1" key="1">
    <citation type="journal article" date="2025" name="Int. J. Syst. Evol. Microbiol.">
        <title>Inconstantimicrobium mannanitabidum sp. nov., a novel member of the family Clostridiaceae isolated from anoxic soil under the treatment of reductive soil disinfestation.</title>
        <authorList>
            <person name="Ueki A."/>
            <person name="Tonouchi A."/>
            <person name="Honma S."/>
            <person name="Kaku N."/>
            <person name="Ueki K."/>
        </authorList>
    </citation>
    <scope>NUCLEOTIDE SEQUENCE</scope>
    <source>
        <strain evidence="1">TW13</strain>
    </source>
</reference>
<gene>
    <name evidence="1" type="ORF">rsdtw13_05580</name>
</gene>
<dbReference type="Proteomes" id="UP001058074">
    <property type="component" value="Unassembled WGS sequence"/>
</dbReference>
<comment type="caution">
    <text evidence="1">The sequence shown here is derived from an EMBL/GenBank/DDBJ whole genome shotgun (WGS) entry which is preliminary data.</text>
</comment>
<organism evidence="1 2">
    <name type="scientific">Inconstantimicrobium mannanitabidum</name>
    <dbReference type="NCBI Taxonomy" id="1604901"/>
    <lineage>
        <taxon>Bacteria</taxon>
        <taxon>Bacillati</taxon>
        <taxon>Bacillota</taxon>
        <taxon>Clostridia</taxon>
        <taxon>Eubacteriales</taxon>
        <taxon>Clostridiaceae</taxon>
        <taxon>Inconstantimicrobium</taxon>
    </lineage>
</organism>
<accession>A0ACB5R8F2</accession>
<dbReference type="EMBL" id="BROD01000001">
    <property type="protein sequence ID" value="GKX65300.1"/>
    <property type="molecule type" value="Genomic_DNA"/>
</dbReference>
<sequence>MKKQTNDRRYKRTQRQLESALIQLLKTKNINQISVRELSEIADINRATFYLHYKTPNDLLMQLENKLFDIIFTSYKHHDIKNPDDFLILLYKSINDNYELFKVLLNHNAGSTFWNKISSEIKKEYSFLWSSELKSLSQNQIDYYSTFVIDGYIAVIKVWILNGMEESPEEMVHLANRFELKHLKLK</sequence>
<name>A0ACB5R8F2_9CLOT</name>
<keyword evidence="2" id="KW-1185">Reference proteome</keyword>